<proteinExistence type="predicted"/>
<accession>A0AAP0HRZ8</accession>
<protein>
    <submittedName>
        <fullName evidence="1">Uncharacterized protein</fullName>
    </submittedName>
</protein>
<organism evidence="1 2">
    <name type="scientific">Stephania cephalantha</name>
    <dbReference type="NCBI Taxonomy" id="152367"/>
    <lineage>
        <taxon>Eukaryota</taxon>
        <taxon>Viridiplantae</taxon>
        <taxon>Streptophyta</taxon>
        <taxon>Embryophyta</taxon>
        <taxon>Tracheophyta</taxon>
        <taxon>Spermatophyta</taxon>
        <taxon>Magnoliopsida</taxon>
        <taxon>Ranunculales</taxon>
        <taxon>Menispermaceae</taxon>
        <taxon>Menispermoideae</taxon>
        <taxon>Cissampelideae</taxon>
        <taxon>Stephania</taxon>
    </lineage>
</organism>
<dbReference type="Proteomes" id="UP001419268">
    <property type="component" value="Unassembled WGS sequence"/>
</dbReference>
<comment type="caution">
    <text evidence="1">The sequence shown here is derived from an EMBL/GenBank/DDBJ whole genome shotgun (WGS) entry which is preliminary data.</text>
</comment>
<sequence length="85" mass="9466">MSITLEDVRMLLKIPVTGKVVECDTIGRSEAVELVCSALDVPEKEAEQQINKDLKVNKAWLKSKWGLKPTSSLKGKEKKMVTPKV</sequence>
<keyword evidence="2" id="KW-1185">Reference proteome</keyword>
<evidence type="ECO:0000313" key="2">
    <source>
        <dbReference type="Proteomes" id="UP001419268"/>
    </source>
</evidence>
<name>A0AAP0HRZ8_9MAGN</name>
<dbReference type="AlphaFoldDB" id="A0AAP0HRZ8"/>
<reference evidence="1 2" key="1">
    <citation type="submission" date="2024-01" db="EMBL/GenBank/DDBJ databases">
        <title>Genome assemblies of Stephania.</title>
        <authorList>
            <person name="Yang L."/>
        </authorList>
    </citation>
    <scope>NUCLEOTIDE SEQUENCE [LARGE SCALE GENOMIC DNA]</scope>
    <source>
        <strain evidence="1">JXDWG</strain>
        <tissue evidence="1">Leaf</tissue>
    </source>
</reference>
<evidence type="ECO:0000313" key="1">
    <source>
        <dbReference type="EMBL" id="KAK9094887.1"/>
    </source>
</evidence>
<gene>
    <name evidence="1" type="ORF">Scep_026356</name>
</gene>
<dbReference type="EMBL" id="JBBNAG010000011">
    <property type="protein sequence ID" value="KAK9094887.1"/>
    <property type="molecule type" value="Genomic_DNA"/>
</dbReference>